<accession>A0ABU9W825</accession>
<organism evidence="3 4">
    <name type="scientific">Leifsonia stereocauli</name>
    <dbReference type="NCBI Taxonomy" id="3134136"/>
    <lineage>
        <taxon>Bacteria</taxon>
        <taxon>Bacillati</taxon>
        <taxon>Actinomycetota</taxon>
        <taxon>Actinomycetes</taxon>
        <taxon>Micrococcales</taxon>
        <taxon>Microbacteriaceae</taxon>
        <taxon>Leifsonia</taxon>
    </lineage>
</organism>
<evidence type="ECO:0008006" key="5">
    <source>
        <dbReference type="Google" id="ProtNLM"/>
    </source>
</evidence>
<reference evidence="3 4" key="1">
    <citation type="submission" date="2024-03" db="EMBL/GenBank/DDBJ databases">
        <title>YIM 134122 draft genome.</title>
        <authorList>
            <person name="Zuo S."/>
            <person name="Xiong L."/>
        </authorList>
    </citation>
    <scope>NUCLEOTIDE SEQUENCE [LARGE SCALE GENOMIC DNA]</scope>
    <source>
        <strain evidence="3 4">YIM 134122</strain>
    </source>
</reference>
<dbReference type="PROSITE" id="PS51257">
    <property type="entry name" value="PROKAR_LIPOPROTEIN"/>
    <property type="match status" value="1"/>
</dbReference>
<feature type="signal peptide" evidence="2">
    <location>
        <begin position="1"/>
        <end position="26"/>
    </location>
</feature>
<proteinExistence type="predicted"/>
<keyword evidence="2" id="KW-0732">Signal</keyword>
<comment type="caution">
    <text evidence="3">The sequence shown here is derived from an EMBL/GenBank/DDBJ whole genome shotgun (WGS) entry which is preliminary data.</text>
</comment>
<evidence type="ECO:0000256" key="1">
    <source>
        <dbReference type="SAM" id="MobiDB-lite"/>
    </source>
</evidence>
<dbReference type="InterPro" id="IPR028082">
    <property type="entry name" value="Peripla_BP_I"/>
</dbReference>
<dbReference type="EMBL" id="JBCLVG010000003">
    <property type="protein sequence ID" value="MEN1948155.1"/>
    <property type="molecule type" value="Genomic_DNA"/>
</dbReference>
<evidence type="ECO:0000313" key="4">
    <source>
        <dbReference type="Proteomes" id="UP001425155"/>
    </source>
</evidence>
<gene>
    <name evidence="3" type="ORF">WJX64_16480</name>
</gene>
<dbReference type="Proteomes" id="UP001425155">
    <property type="component" value="Unassembled WGS sequence"/>
</dbReference>
<feature type="chain" id="PRO_5045573122" description="Leucine-binding protein domain-containing protein" evidence="2">
    <location>
        <begin position="27"/>
        <end position="252"/>
    </location>
</feature>
<keyword evidence="4" id="KW-1185">Reference proteome</keyword>
<dbReference type="Gene3D" id="3.40.50.2300">
    <property type="match status" value="1"/>
</dbReference>
<evidence type="ECO:0000256" key="2">
    <source>
        <dbReference type="SAM" id="SignalP"/>
    </source>
</evidence>
<sequence>MRTHRSVALAALVAGALLLTGCTAQSQDEQRPTPTATQTPAPVVAGDGSLHLMTVLDMAGKTAAVSQAQVAGVELAVRELDEQGGVLGAPVVVVHRSTSTDAAAIVKELAERSIDVVLWAATGDIPEEIAGVGGATTVVRIGPADWKPDEASSARLLSADPGADPLIGGGEAYDTTIRVALAATEADNDSGSAIAEAITAVSSGAFSCVSFGECAAALADDTSIVYAGMTGSGGLAQATPEPEPSPTKSTKK</sequence>
<protein>
    <recommendedName>
        <fullName evidence="5">Leucine-binding protein domain-containing protein</fullName>
    </recommendedName>
</protein>
<feature type="region of interest" description="Disordered" evidence="1">
    <location>
        <begin position="231"/>
        <end position="252"/>
    </location>
</feature>
<dbReference type="RefSeq" id="WP_342116217.1">
    <property type="nucleotide sequence ID" value="NZ_JBCAUN010000003.1"/>
</dbReference>
<dbReference type="SUPFAM" id="SSF53822">
    <property type="entry name" value="Periplasmic binding protein-like I"/>
    <property type="match status" value="1"/>
</dbReference>
<name>A0ABU9W825_9MICO</name>
<evidence type="ECO:0000313" key="3">
    <source>
        <dbReference type="EMBL" id="MEN1948155.1"/>
    </source>
</evidence>